<dbReference type="KEGG" id="madi:A7U43_08070"/>
<gene>
    <name evidence="2" type="ORF">A7U43_08070</name>
</gene>
<dbReference type="STRING" id="1682113.A7U43_08070"/>
<dbReference type="Proteomes" id="UP000077143">
    <property type="component" value="Chromosome"/>
</dbReference>
<protein>
    <recommendedName>
        <fullName evidence="4">Secretion protein EspD</fullName>
    </recommendedName>
</protein>
<name>A0A172UJN1_9MYCO</name>
<keyword evidence="3" id="KW-1185">Reference proteome</keyword>
<dbReference type="RefSeq" id="WP_067993286.1">
    <property type="nucleotide sequence ID" value="NZ_CP015596.1"/>
</dbReference>
<dbReference type="OrthoDB" id="4641051at2"/>
<proteinExistence type="predicted"/>
<accession>A0A172UJN1</accession>
<feature type="compositionally biased region" description="Acidic residues" evidence="1">
    <location>
        <begin position="1"/>
        <end position="14"/>
    </location>
</feature>
<evidence type="ECO:0000313" key="2">
    <source>
        <dbReference type="EMBL" id="ANE79286.1"/>
    </source>
</evidence>
<feature type="region of interest" description="Disordered" evidence="1">
    <location>
        <begin position="1"/>
        <end position="57"/>
    </location>
</feature>
<sequence>MSGGAWDDDAEDGYETVQQGGELAALDFSGTPAHENVELPDTSQPGPDEDDDSEVPVFTVTNPAGTVSVTVYLTGPVQRVDLDPSVVKMTERELAEEIRVLAELAQMKARSVMHAFLLEGLARMGHDRSEWSSILSTAIQLPSPERAAENMAEVFAARYGEDTS</sequence>
<dbReference type="AlphaFoldDB" id="A0A172UJN1"/>
<evidence type="ECO:0008006" key="4">
    <source>
        <dbReference type="Google" id="ProtNLM"/>
    </source>
</evidence>
<dbReference type="EMBL" id="CP015596">
    <property type="protein sequence ID" value="ANE79286.1"/>
    <property type="molecule type" value="Genomic_DNA"/>
</dbReference>
<reference evidence="2 3" key="1">
    <citation type="submission" date="2016-05" db="EMBL/GenBank/DDBJ databases">
        <title>Complete genome sequence of a phthalic acid esters degrading Mycobacterium sp. YC-RL4.</title>
        <authorList>
            <person name="Ren L."/>
            <person name="Fan S."/>
            <person name="Ruth N."/>
            <person name="Jia Y."/>
            <person name="Wang J."/>
            <person name="Qiao C."/>
        </authorList>
    </citation>
    <scope>NUCLEOTIDE SEQUENCE [LARGE SCALE GENOMIC DNA]</scope>
    <source>
        <strain evidence="2 3">YC-RL4</strain>
    </source>
</reference>
<evidence type="ECO:0000313" key="3">
    <source>
        <dbReference type="Proteomes" id="UP000077143"/>
    </source>
</evidence>
<organism evidence="2 3">
    <name type="scientific">Mycobacterium adipatum</name>
    <dbReference type="NCBI Taxonomy" id="1682113"/>
    <lineage>
        <taxon>Bacteria</taxon>
        <taxon>Bacillati</taxon>
        <taxon>Actinomycetota</taxon>
        <taxon>Actinomycetes</taxon>
        <taxon>Mycobacteriales</taxon>
        <taxon>Mycobacteriaceae</taxon>
        <taxon>Mycobacterium</taxon>
    </lineage>
</organism>
<evidence type="ECO:0000256" key="1">
    <source>
        <dbReference type="SAM" id="MobiDB-lite"/>
    </source>
</evidence>